<keyword evidence="3" id="KW-0449">Lipoprotein</keyword>
<name>A0A174ZBM6_9FIRM</name>
<dbReference type="Proteomes" id="UP000078383">
    <property type="component" value="Unassembled WGS sequence"/>
</dbReference>
<evidence type="ECO:0000256" key="1">
    <source>
        <dbReference type="SAM" id="MobiDB-lite"/>
    </source>
</evidence>
<dbReference type="GO" id="GO:0016740">
    <property type="term" value="F:transferase activity"/>
    <property type="evidence" value="ECO:0007669"/>
    <property type="project" value="UniProtKB-KW"/>
</dbReference>
<protein>
    <submittedName>
        <fullName evidence="3">Prolipoprotein diacylglyceryl transferase</fullName>
    </submittedName>
</protein>
<sequence length="238" mass="26259">MNKKSGCALRIVLGGYLTYLGIRILSEMIQQRPSNMTLMSVLAVVFILVGVAYAGNAICKTFEIDIKKQIAKMIAKRKAEQKRKAEEAAAAKEMSQVTESTTTEASEDEKVSDNTMPTMLSEEDRKKLEDAVSKVDSEEKTMQDSKAEAIEKTADSDSTENEAAEKTVSEGKVESVEKLATTTESEETPDEEIKAEGTPVEETPAQEEELTDTRVVDIFAELNEEPVSEDAENDFEEK</sequence>
<evidence type="ECO:0000313" key="4">
    <source>
        <dbReference type="Proteomes" id="UP000078383"/>
    </source>
</evidence>
<feature type="compositionally biased region" description="Basic and acidic residues" evidence="1">
    <location>
        <begin position="122"/>
        <end position="155"/>
    </location>
</feature>
<feature type="transmembrane region" description="Helical" evidence="2">
    <location>
        <begin position="38"/>
        <end position="59"/>
    </location>
</feature>
<keyword evidence="2" id="KW-1133">Transmembrane helix</keyword>
<dbReference type="EMBL" id="CZBX01000001">
    <property type="protein sequence ID" value="CUQ81596.1"/>
    <property type="molecule type" value="Genomic_DNA"/>
</dbReference>
<keyword evidence="3" id="KW-0808">Transferase</keyword>
<keyword evidence="2" id="KW-0812">Transmembrane</keyword>
<feature type="region of interest" description="Disordered" evidence="1">
    <location>
        <begin position="85"/>
        <end position="213"/>
    </location>
</feature>
<proteinExistence type="predicted"/>
<feature type="transmembrane region" description="Helical" evidence="2">
    <location>
        <begin position="7"/>
        <end position="26"/>
    </location>
</feature>
<dbReference type="OrthoDB" id="2087712at2"/>
<accession>A0A174ZBM6</accession>
<evidence type="ECO:0000313" key="3">
    <source>
        <dbReference type="EMBL" id="CUQ81596.1"/>
    </source>
</evidence>
<keyword evidence="2" id="KW-0472">Membrane</keyword>
<dbReference type="RefSeq" id="WP_055170690.1">
    <property type="nucleotide sequence ID" value="NZ_CZBX01000001.1"/>
</dbReference>
<gene>
    <name evidence="3" type="ORF">ERS852502_00348</name>
</gene>
<reference evidence="3 4" key="1">
    <citation type="submission" date="2015-09" db="EMBL/GenBank/DDBJ databases">
        <authorList>
            <consortium name="Pathogen Informatics"/>
        </authorList>
    </citation>
    <scope>NUCLEOTIDE SEQUENCE [LARGE SCALE GENOMIC DNA]</scope>
    <source>
        <strain evidence="3 4">2789STDY5834889</strain>
    </source>
</reference>
<feature type="compositionally biased region" description="Basic and acidic residues" evidence="1">
    <location>
        <begin position="163"/>
        <end position="177"/>
    </location>
</feature>
<organism evidence="3 4">
    <name type="scientific">[Ruminococcus] torques</name>
    <dbReference type="NCBI Taxonomy" id="33039"/>
    <lineage>
        <taxon>Bacteria</taxon>
        <taxon>Bacillati</taxon>
        <taxon>Bacillota</taxon>
        <taxon>Clostridia</taxon>
        <taxon>Lachnospirales</taxon>
        <taxon>Lachnospiraceae</taxon>
        <taxon>Mediterraneibacter</taxon>
    </lineage>
</organism>
<evidence type="ECO:0000256" key="2">
    <source>
        <dbReference type="SAM" id="Phobius"/>
    </source>
</evidence>
<dbReference type="AlphaFoldDB" id="A0A174ZBM6"/>